<dbReference type="Proteomes" id="UP000514462">
    <property type="component" value="Plasmid pRHBSTW-00938_2"/>
</dbReference>
<accession>A0AAP9R314</accession>
<evidence type="ECO:0000313" key="2">
    <source>
        <dbReference type="Proteomes" id="UP000514462"/>
    </source>
</evidence>
<organism evidence="1 2">
    <name type="scientific">Klebsiella aerogenes</name>
    <name type="common">Enterobacter aerogenes</name>
    <dbReference type="NCBI Taxonomy" id="548"/>
    <lineage>
        <taxon>Bacteria</taxon>
        <taxon>Pseudomonadati</taxon>
        <taxon>Pseudomonadota</taxon>
        <taxon>Gammaproteobacteria</taxon>
        <taxon>Enterobacterales</taxon>
        <taxon>Enterobacteriaceae</taxon>
        <taxon>Klebsiella/Raoultella group</taxon>
        <taxon>Klebsiella</taxon>
    </lineage>
</organism>
<dbReference type="EMBL" id="CP055905">
    <property type="protein sequence ID" value="QMR43135.1"/>
    <property type="molecule type" value="Genomic_DNA"/>
</dbReference>
<sequence>MPLYSALVLAFTDDGMLTSSLDILVKGHRDVLVQAMAAQELTMTIKERGNNWAIAQLIPAASEQ</sequence>
<protein>
    <submittedName>
        <fullName evidence="1">Uncharacterized protein</fullName>
    </submittedName>
</protein>
<dbReference type="AlphaFoldDB" id="A0AAP9R314"/>
<geneLocation type="plasmid" evidence="2">
    <name>prhbstw-00938_2</name>
</geneLocation>
<evidence type="ECO:0000313" key="1">
    <source>
        <dbReference type="EMBL" id="QMR43135.1"/>
    </source>
</evidence>
<keyword evidence="1" id="KW-0614">Plasmid</keyword>
<reference evidence="2" key="1">
    <citation type="submission" date="2020-06" db="EMBL/GenBank/DDBJ databases">
        <title>REHAB project genomes.</title>
        <authorList>
            <person name="Shaw L.P."/>
        </authorList>
    </citation>
    <scope>NUCLEOTIDE SEQUENCE [LARGE SCALE GENOMIC DNA]</scope>
    <source>
        <strain evidence="2">RHBSTW-00938</strain>
        <plasmid evidence="2">prhbstw-00938_2</plasmid>
    </source>
</reference>
<name>A0AAP9R314_KLEAE</name>
<proteinExistence type="predicted"/>
<dbReference type="RefSeq" id="WP_182015513.1">
    <property type="nucleotide sequence ID" value="NZ_CP055905.1"/>
</dbReference>
<gene>
    <name evidence="1" type="ORF">HV331_27070</name>
</gene>